<feature type="transmembrane region" description="Helical" evidence="2">
    <location>
        <begin position="57"/>
        <end position="79"/>
    </location>
</feature>
<keyword evidence="2" id="KW-0472">Membrane</keyword>
<dbReference type="GeneID" id="79265577"/>
<evidence type="ECO:0000313" key="3">
    <source>
        <dbReference type="EMBL" id="MFC7233915.1"/>
    </source>
</evidence>
<keyword evidence="2" id="KW-0812">Transmembrane</keyword>
<dbReference type="NCBIfam" id="NF037962">
    <property type="entry name" value="arsenic_eff"/>
    <property type="match status" value="1"/>
</dbReference>
<dbReference type="RefSeq" id="WP_382210539.1">
    <property type="nucleotide sequence ID" value="NZ_CP119802.1"/>
</dbReference>
<name>A0ABD5ZKR4_9EURY</name>
<evidence type="ECO:0000313" key="4">
    <source>
        <dbReference type="Proteomes" id="UP001596398"/>
    </source>
</evidence>
<proteinExistence type="predicted"/>
<organism evidence="3 4">
    <name type="scientific">Halosegnis marinus</name>
    <dbReference type="NCBI Taxonomy" id="3034023"/>
    <lineage>
        <taxon>Archaea</taxon>
        <taxon>Methanobacteriati</taxon>
        <taxon>Methanobacteriota</taxon>
        <taxon>Stenosarchaea group</taxon>
        <taxon>Halobacteria</taxon>
        <taxon>Halobacteriales</taxon>
        <taxon>Natronomonadaceae</taxon>
        <taxon>Halosegnis</taxon>
    </lineage>
</organism>
<evidence type="ECO:0000256" key="2">
    <source>
        <dbReference type="SAM" id="Phobius"/>
    </source>
</evidence>
<dbReference type="Pfam" id="PF11449">
    <property type="entry name" value="ArsP_2"/>
    <property type="match status" value="1"/>
</dbReference>
<feature type="transmembrane region" description="Helical" evidence="2">
    <location>
        <begin position="85"/>
        <end position="105"/>
    </location>
</feature>
<feature type="transmembrane region" description="Helical" evidence="2">
    <location>
        <begin position="307"/>
        <end position="328"/>
    </location>
</feature>
<dbReference type="InterPro" id="IPR021552">
    <property type="entry name" value="ArsP_2"/>
</dbReference>
<comment type="caution">
    <text evidence="3">The sequence shown here is derived from an EMBL/GenBank/DDBJ whole genome shotgun (WGS) entry which is preliminary data.</text>
</comment>
<reference evidence="3 4" key="1">
    <citation type="journal article" date="2019" name="Int. J. Syst. Evol. Microbiol.">
        <title>The Global Catalogue of Microorganisms (GCM) 10K type strain sequencing project: providing services to taxonomists for standard genome sequencing and annotation.</title>
        <authorList>
            <consortium name="The Broad Institute Genomics Platform"/>
            <consortium name="The Broad Institute Genome Sequencing Center for Infectious Disease"/>
            <person name="Wu L."/>
            <person name="Ma J."/>
        </authorList>
    </citation>
    <scope>NUCLEOTIDE SEQUENCE [LARGE SCALE GENOMIC DNA]</scope>
    <source>
        <strain evidence="3 4">DT85</strain>
    </source>
</reference>
<feature type="transmembrane region" description="Helical" evidence="2">
    <location>
        <begin position="198"/>
        <end position="216"/>
    </location>
</feature>
<evidence type="ECO:0000256" key="1">
    <source>
        <dbReference type="SAM" id="MobiDB-lite"/>
    </source>
</evidence>
<dbReference type="EMBL" id="JBHTAP010000001">
    <property type="protein sequence ID" value="MFC7233915.1"/>
    <property type="molecule type" value="Genomic_DNA"/>
</dbReference>
<feature type="transmembrane region" description="Helical" evidence="2">
    <location>
        <begin position="18"/>
        <end position="36"/>
    </location>
</feature>
<feature type="transmembrane region" description="Helical" evidence="2">
    <location>
        <begin position="228"/>
        <end position="250"/>
    </location>
</feature>
<protein>
    <submittedName>
        <fullName evidence="3">Manganese transporter</fullName>
    </submittedName>
</protein>
<accession>A0ABD5ZKR4</accession>
<feature type="transmembrane region" description="Helical" evidence="2">
    <location>
        <begin position="275"/>
        <end position="295"/>
    </location>
</feature>
<gene>
    <name evidence="3" type="ORF">ACFQJ4_01160</name>
</gene>
<dbReference type="AlphaFoldDB" id="A0ABD5ZKR4"/>
<feature type="compositionally biased region" description="Basic and acidic residues" evidence="1">
    <location>
        <begin position="175"/>
        <end position="186"/>
    </location>
</feature>
<feature type="region of interest" description="Disordered" evidence="1">
    <location>
        <begin position="167"/>
        <end position="186"/>
    </location>
</feature>
<feature type="transmembrane region" description="Helical" evidence="2">
    <location>
        <begin position="374"/>
        <end position="396"/>
    </location>
</feature>
<keyword evidence="4" id="KW-1185">Reference proteome</keyword>
<feature type="transmembrane region" description="Helical" evidence="2">
    <location>
        <begin position="334"/>
        <end position="353"/>
    </location>
</feature>
<dbReference type="Proteomes" id="UP001596398">
    <property type="component" value="Unassembled WGS sequence"/>
</dbReference>
<sequence length="412" mass="42199">MVTAAEAVDIALVSMRDGYVQVSAFVAVTVLLFGLIQYRTGGALLRTIEENERYGPVFGALMGLTPGCGGAIVMMPLYVRGTVSFGTVVATLMATAGDSAFVILALAPEAALYSYALAFAAAIVFGYAIDRFGLGVGRVDDAVARLSPATTDGGVVETAGVAGNPGHEYGTDGPVHTHESGPDHESRVLTPLSHAAHVVWWVAAVAALVLGITYLVRGAPDVAFTFGLGFDGLFTVVGLVGTGLSVYLYGVGRHYIGEGSVGRVRESFASAYETFQHAAMETSFVTVWVIVAYLVYEYAIVLTGFDVAAAAAAAGLLAPVGGALIGLIPGCGPQIVLASVYAQGGIPFSALTANAISQDGDALFPLIAIDKKAAVVASIYTTIPAILVGVGLALVWGPVFGLPEFGFGVLGP</sequence>
<keyword evidence="2" id="KW-1133">Transmembrane helix</keyword>
<feature type="transmembrane region" description="Helical" evidence="2">
    <location>
        <begin position="112"/>
        <end position="129"/>
    </location>
</feature>